<accession>A0ABR2PI15</accession>
<sequence>MRVLNVALVSLLLLHVLQIHAVSGTRFLHEEIKLVTKEVRLQSLQKGNIPPSEGSSCTNIPGSSGPPCPLNEMHYSAATTIRRSATYPRPMLQSGVATNHK</sequence>
<name>A0ABR2PI15_9ROSI</name>
<keyword evidence="4" id="KW-1185">Reference proteome</keyword>
<dbReference type="EMBL" id="JBBPBN010000059">
    <property type="protein sequence ID" value="KAK8988088.1"/>
    <property type="molecule type" value="Genomic_DNA"/>
</dbReference>
<dbReference type="PANTHER" id="PTHR33592">
    <property type="entry name" value="TRANSMEMBRANE PROTEIN"/>
    <property type="match status" value="1"/>
</dbReference>
<reference evidence="3 4" key="1">
    <citation type="journal article" date="2024" name="G3 (Bethesda)">
        <title>Genome assembly of Hibiscus sabdariffa L. provides insights into metabolisms of medicinal natural products.</title>
        <authorList>
            <person name="Kim T."/>
        </authorList>
    </citation>
    <scope>NUCLEOTIDE SEQUENCE [LARGE SCALE GENOMIC DNA]</scope>
    <source>
        <strain evidence="3">TK-2024</strain>
        <tissue evidence="3">Old leaves</tissue>
    </source>
</reference>
<keyword evidence="2" id="KW-0732">Signal</keyword>
<dbReference type="PANTHER" id="PTHR33592:SF5">
    <property type="entry name" value="TRANSMEMBRANE PROTEIN"/>
    <property type="match status" value="1"/>
</dbReference>
<organism evidence="3 4">
    <name type="scientific">Hibiscus sabdariffa</name>
    <name type="common">roselle</name>
    <dbReference type="NCBI Taxonomy" id="183260"/>
    <lineage>
        <taxon>Eukaryota</taxon>
        <taxon>Viridiplantae</taxon>
        <taxon>Streptophyta</taxon>
        <taxon>Embryophyta</taxon>
        <taxon>Tracheophyta</taxon>
        <taxon>Spermatophyta</taxon>
        <taxon>Magnoliopsida</taxon>
        <taxon>eudicotyledons</taxon>
        <taxon>Gunneridae</taxon>
        <taxon>Pentapetalae</taxon>
        <taxon>rosids</taxon>
        <taxon>malvids</taxon>
        <taxon>Malvales</taxon>
        <taxon>Malvaceae</taxon>
        <taxon>Malvoideae</taxon>
        <taxon>Hibiscus</taxon>
    </lineage>
</organism>
<feature type="region of interest" description="Disordered" evidence="1">
    <location>
        <begin position="46"/>
        <end position="71"/>
    </location>
</feature>
<feature type="compositionally biased region" description="Polar residues" evidence="1">
    <location>
        <begin position="53"/>
        <end position="62"/>
    </location>
</feature>
<evidence type="ECO:0000256" key="2">
    <source>
        <dbReference type="SAM" id="SignalP"/>
    </source>
</evidence>
<evidence type="ECO:0000313" key="4">
    <source>
        <dbReference type="Proteomes" id="UP001396334"/>
    </source>
</evidence>
<evidence type="ECO:0000313" key="3">
    <source>
        <dbReference type="EMBL" id="KAK8988088.1"/>
    </source>
</evidence>
<evidence type="ECO:0000256" key="1">
    <source>
        <dbReference type="SAM" id="MobiDB-lite"/>
    </source>
</evidence>
<comment type="caution">
    <text evidence="3">The sequence shown here is derived from an EMBL/GenBank/DDBJ whole genome shotgun (WGS) entry which is preliminary data.</text>
</comment>
<proteinExistence type="predicted"/>
<dbReference type="Proteomes" id="UP001396334">
    <property type="component" value="Unassembled WGS sequence"/>
</dbReference>
<protein>
    <submittedName>
        <fullName evidence="3">Uncharacterized protein</fullName>
    </submittedName>
</protein>
<feature type="chain" id="PRO_5046819566" evidence="2">
    <location>
        <begin position="25"/>
        <end position="101"/>
    </location>
</feature>
<gene>
    <name evidence="3" type="ORF">V6N11_065687</name>
</gene>
<feature type="signal peptide" evidence="2">
    <location>
        <begin position="1"/>
        <end position="24"/>
    </location>
</feature>